<evidence type="ECO:0000313" key="4">
    <source>
        <dbReference type="Proteomes" id="UP000050795"/>
    </source>
</evidence>
<feature type="transmembrane region" description="Helical" evidence="1">
    <location>
        <begin position="396"/>
        <end position="420"/>
    </location>
</feature>
<reference evidence="5" key="2">
    <citation type="submission" date="2023-11" db="UniProtKB">
        <authorList>
            <consortium name="WormBaseParasite"/>
        </authorList>
    </citation>
    <scope>IDENTIFICATION</scope>
</reference>
<proteinExistence type="predicted"/>
<evidence type="ECO:0000256" key="2">
    <source>
        <dbReference type="SAM" id="SignalP"/>
    </source>
</evidence>
<dbReference type="InterPro" id="IPR006621">
    <property type="entry name" value="Nose-resist-to-fluoxetine_N"/>
</dbReference>
<dbReference type="GO" id="GO:0016747">
    <property type="term" value="F:acyltransferase activity, transferring groups other than amino-acyl groups"/>
    <property type="evidence" value="ECO:0007669"/>
    <property type="project" value="InterPro"/>
</dbReference>
<dbReference type="InterPro" id="IPR052728">
    <property type="entry name" value="O2_lipid_transport_reg"/>
</dbReference>
<keyword evidence="4" id="KW-1185">Reference proteome</keyword>
<name>A0AA85JY84_TRIRE</name>
<dbReference type="WBParaSite" id="TREG1_58630.4">
    <property type="protein sequence ID" value="TREG1_58630.4"/>
    <property type="gene ID" value="TREG1_58630"/>
</dbReference>
<dbReference type="PANTHER" id="PTHR11161:SF12">
    <property type="entry name" value="ACYLTRANSFERASE 3 DOMAIN-CONTAINING PROTEIN-RELATED"/>
    <property type="match status" value="1"/>
</dbReference>
<dbReference type="PANTHER" id="PTHR11161">
    <property type="entry name" value="O-ACYLTRANSFERASE"/>
    <property type="match status" value="1"/>
</dbReference>
<feature type="transmembrane region" description="Helical" evidence="1">
    <location>
        <begin position="450"/>
        <end position="467"/>
    </location>
</feature>
<feature type="chain" id="PRO_5041649917" description="Nose resistant-to-fluoxetine protein N-terminal domain-containing protein" evidence="2">
    <location>
        <begin position="21"/>
        <end position="763"/>
    </location>
</feature>
<sequence length="763" mass="86224">MLLFLLTFSHLVFLPPHIIAENAPIYSYENGLLLTLHSHDLKIQKPFIDIARSIQNTFVGIKPTLDPQQLEAHLVINNSACVRDIVSVIYGIFRLNEESIKWLDAAGKIVPGIEAGGINWIGSMELCQNITDFNYALSHHVKGKYCSAFVKLPTDELLPQKVTIELNYGMCIPTSCTKDDLVVLLDIVLSRVNLSLDNSTTFCHEEFGSVPKDGWFWISISILIIVIVLLLIGTTIDLIIWSMWKYQAHTILYNRLVDSVNSSESLASSNESVIVSGENIQEENTTGESDVVCPELNSLSYSKYRFKILSNMNYGIKFLALYSIPYNGWHLFQLKPSTIVNKSGQLCENPLLCLDGIRVLTMIWIIYGHCIVYSIVGSNNTLFYAQTHLRQWSFQAMVGAPLSVDAFFFMSGLLTTYLTLPKLRRICSWKNWFKFWCSFTFHRIVRLTPAYLLVLLLYTGLFIHGYSGPLYPQNPELTDVKFCRAHWWATYLNNFIYADEVCMGWSWYLSDELQFSLVLAPIFLSLLMCHEYIGISFAIALIISSIGSTYGISYANNYLPWFLAIQSFTTIYIKPYTRWSTYAIGLLCGWFLEKHPNILESVSRKYKVLLFTLGVCFSSIFCISTVYGLYGFLSGKLPSMTTSEAAAYTAFSRPVFILGVAIVVSMCALGCGGPIHWLLTSSVFRLPARITFTVYLVHPIVIQFIIFGRQSPAVLDNLYLITLFFAVLPISYLIGFVVSLATESPMLVTKYVFGSKQPSPIEN</sequence>
<dbReference type="Pfam" id="PF01757">
    <property type="entry name" value="Acyl_transf_3"/>
    <property type="match status" value="1"/>
</dbReference>
<keyword evidence="1" id="KW-0812">Transmembrane</keyword>
<evidence type="ECO:0000313" key="5">
    <source>
        <dbReference type="WBParaSite" id="TREG1_58630.4"/>
    </source>
</evidence>
<keyword evidence="2" id="KW-0732">Signal</keyword>
<dbReference type="SMART" id="SM00703">
    <property type="entry name" value="NRF"/>
    <property type="match status" value="1"/>
</dbReference>
<feature type="transmembrane region" description="Helical" evidence="1">
    <location>
        <begin position="718"/>
        <end position="741"/>
    </location>
</feature>
<feature type="transmembrane region" description="Helical" evidence="1">
    <location>
        <begin position="686"/>
        <end position="706"/>
    </location>
</feature>
<feature type="signal peptide" evidence="2">
    <location>
        <begin position="1"/>
        <end position="20"/>
    </location>
</feature>
<keyword evidence="1" id="KW-0472">Membrane</keyword>
<dbReference type="InterPro" id="IPR002656">
    <property type="entry name" value="Acyl_transf_3_dom"/>
</dbReference>
<dbReference type="Proteomes" id="UP000050795">
    <property type="component" value="Unassembled WGS sequence"/>
</dbReference>
<organism evidence="4 5">
    <name type="scientific">Trichobilharzia regenti</name>
    <name type="common">Nasal bird schistosome</name>
    <dbReference type="NCBI Taxonomy" id="157069"/>
    <lineage>
        <taxon>Eukaryota</taxon>
        <taxon>Metazoa</taxon>
        <taxon>Spiralia</taxon>
        <taxon>Lophotrochozoa</taxon>
        <taxon>Platyhelminthes</taxon>
        <taxon>Trematoda</taxon>
        <taxon>Digenea</taxon>
        <taxon>Strigeidida</taxon>
        <taxon>Schistosomatoidea</taxon>
        <taxon>Schistosomatidae</taxon>
        <taxon>Trichobilharzia</taxon>
    </lineage>
</organism>
<feature type="transmembrane region" description="Helical" evidence="1">
    <location>
        <begin position="359"/>
        <end position="376"/>
    </location>
</feature>
<feature type="domain" description="Nose resistant-to-fluoxetine protein N-terminal" evidence="3">
    <location>
        <begin position="78"/>
        <end position="210"/>
    </location>
</feature>
<feature type="transmembrane region" description="Helical" evidence="1">
    <location>
        <begin position="608"/>
        <end position="630"/>
    </location>
</feature>
<accession>A0AA85JY84</accession>
<protein>
    <recommendedName>
        <fullName evidence="3">Nose resistant-to-fluoxetine protein N-terminal domain-containing protein</fullName>
    </recommendedName>
</protein>
<feature type="transmembrane region" description="Helical" evidence="1">
    <location>
        <begin position="215"/>
        <end position="240"/>
    </location>
</feature>
<feature type="transmembrane region" description="Helical" evidence="1">
    <location>
        <begin position="655"/>
        <end position="679"/>
    </location>
</feature>
<feature type="transmembrane region" description="Helical" evidence="1">
    <location>
        <begin position="515"/>
        <end position="543"/>
    </location>
</feature>
<dbReference type="AlphaFoldDB" id="A0AA85JY84"/>
<evidence type="ECO:0000256" key="1">
    <source>
        <dbReference type="SAM" id="Phobius"/>
    </source>
</evidence>
<dbReference type="Pfam" id="PF20146">
    <property type="entry name" value="NRF"/>
    <property type="match status" value="1"/>
</dbReference>
<reference evidence="4" key="1">
    <citation type="submission" date="2022-06" db="EMBL/GenBank/DDBJ databases">
        <authorList>
            <person name="Berger JAMES D."/>
            <person name="Berger JAMES D."/>
        </authorList>
    </citation>
    <scope>NUCLEOTIDE SEQUENCE [LARGE SCALE GENOMIC DNA]</scope>
</reference>
<evidence type="ECO:0000259" key="3">
    <source>
        <dbReference type="SMART" id="SM00703"/>
    </source>
</evidence>
<keyword evidence="1" id="KW-1133">Transmembrane helix</keyword>